<dbReference type="SUPFAM" id="SSF53850">
    <property type="entry name" value="Periplasmic binding protein-like II"/>
    <property type="match status" value="1"/>
</dbReference>
<evidence type="ECO:0000313" key="6">
    <source>
        <dbReference type="Proteomes" id="UP000024842"/>
    </source>
</evidence>
<dbReference type="PANTHER" id="PTHR30290:SF64">
    <property type="entry name" value="ABC TRANSPORTER PERIPLASMIC BINDING PROTEIN"/>
    <property type="match status" value="1"/>
</dbReference>
<dbReference type="InterPro" id="IPR039424">
    <property type="entry name" value="SBP_5"/>
</dbReference>
<protein>
    <submittedName>
        <fullName evidence="5">Putative binding protein/BS1330_II0571</fullName>
    </submittedName>
</protein>
<feature type="domain" description="WW" evidence="4">
    <location>
        <begin position="603"/>
        <end position="635"/>
    </location>
</feature>
<evidence type="ECO:0000256" key="1">
    <source>
        <dbReference type="ARBA" id="ARBA00004418"/>
    </source>
</evidence>
<name>A0A023DYU2_9PROT</name>
<dbReference type="InterPro" id="IPR001202">
    <property type="entry name" value="WW_dom"/>
</dbReference>
<dbReference type="Pfam" id="PF00496">
    <property type="entry name" value="SBP_bac_5"/>
    <property type="match status" value="1"/>
</dbReference>
<reference evidence="5 6" key="1">
    <citation type="journal article" date="2014" name="FEMS Microbiol. Lett.">
        <title>Draft genome sequences of three Holospora species (Holospora obtusa, Holospora undulata, and Holospora elegans), endonuclear symbiotic bacteria of the ciliate Paramecium caudatum.</title>
        <authorList>
            <person name="Dohra H."/>
            <person name="Tanaka K."/>
            <person name="Suzuki T."/>
            <person name="Fujishima M."/>
            <person name="Suzuki H."/>
        </authorList>
    </citation>
    <scope>NUCLEOTIDE SEQUENCE [LARGE SCALE GENOMIC DNA]</scope>
    <source>
        <strain evidence="5 6">E1</strain>
    </source>
</reference>
<sequence>MRKIKKYITYSIIIGITNSGVKASEIKKKNSSVTQKTLMSLSDIKTGDLNFFSSLNLDSVSLDDFEEGTNFNGYHVNSDPHFHTLVNIKAPKGGILRLSTVSPSVISLNPFVSLNFPPGIFSVHEPNSAVASLMMRCWRCAFHMIPYCSNKIRKAKDNSWITFYLDPKAKFHDGTPITAQDVLATFEYFLRYGSFYRKKLGEKVKSILVQDSQTITFYMKPIKESAQFGLGYEPDFPLVLAGLPILSKADISWRNGNEDSMTPLTGSGPYRLCRHTDTITIYERVKDFWGKDLPQFQGISNADEIQYKRFITKESAFSAFLRKEIDLWKEDNPEQWDLYFYSANFENKIRIHTVNHKQPVGMKGFFFNAQLPLFKDIRLRQGISAIFDLKFSDFRRIVGKRARRIQSFFQGTPYACLNALTLQEQKALLGLPVPITQIATPKLQNKREILNHFKRAGWSLKNQILQKNNTPMRFVIITKKKEEKVWAERFSIYLKDFGIEALVKEVDETAYYQKISKKDFDIIVAERRGTLSPGAEQISYWTSEHAGPQGKNYSGIQDPNIDFACKQIMVFWNDQEKYTLWLRILDHLLKLGCYVLPLHYYDTKIIAHWRRVEVPKPVDYFFNFSSETSCWISPK</sequence>
<dbReference type="PROSITE" id="PS50020">
    <property type="entry name" value="WW_DOMAIN_2"/>
    <property type="match status" value="1"/>
</dbReference>
<gene>
    <name evidence="5" type="ORF">HE1_00295</name>
</gene>
<dbReference type="OrthoDB" id="9803988at2"/>
<keyword evidence="6" id="KW-1185">Reference proteome</keyword>
<dbReference type="GO" id="GO:0030288">
    <property type="term" value="C:outer membrane-bounded periplasmic space"/>
    <property type="evidence" value="ECO:0007669"/>
    <property type="project" value="TreeGrafter"/>
</dbReference>
<dbReference type="GO" id="GO:0015833">
    <property type="term" value="P:peptide transport"/>
    <property type="evidence" value="ECO:0007669"/>
    <property type="project" value="TreeGrafter"/>
</dbReference>
<evidence type="ECO:0000313" key="5">
    <source>
        <dbReference type="EMBL" id="GAJ45977.1"/>
    </source>
</evidence>
<comment type="caution">
    <text evidence="5">The sequence shown here is derived from an EMBL/GenBank/DDBJ whole genome shotgun (WGS) entry which is preliminary data.</text>
</comment>
<dbReference type="GO" id="GO:1904680">
    <property type="term" value="F:peptide transmembrane transporter activity"/>
    <property type="evidence" value="ECO:0007669"/>
    <property type="project" value="TreeGrafter"/>
</dbReference>
<dbReference type="AlphaFoldDB" id="A0A023DYU2"/>
<proteinExistence type="inferred from homology"/>
<comment type="similarity">
    <text evidence="2">Belongs to the bacterial solute-binding protein 5 family.</text>
</comment>
<dbReference type="GO" id="GO:0042884">
    <property type="term" value="P:microcin transport"/>
    <property type="evidence" value="ECO:0007669"/>
    <property type="project" value="TreeGrafter"/>
</dbReference>
<keyword evidence="3" id="KW-0732">Signal</keyword>
<evidence type="ECO:0000259" key="4">
    <source>
        <dbReference type="PROSITE" id="PS50020"/>
    </source>
</evidence>
<accession>A0A023DYU2</accession>
<dbReference type="Gene3D" id="3.40.190.10">
    <property type="entry name" value="Periplasmic binding protein-like II"/>
    <property type="match status" value="1"/>
</dbReference>
<dbReference type="EMBL" id="BAUP01000051">
    <property type="protein sequence ID" value="GAJ45977.1"/>
    <property type="molecule type" value="Genomic_DNA"/>
</dbReference>
<comment type="subcellular location">
    <subcellularLocation>
        <location evidence="1">Periplasm</location>
    </subcellularLocation>
</comment>
<evidence type="ECO:0000256" key="2">
    <source>
        <dbReference type="ARBA" id="ARBA00005695"/>
    </source>
</evidence>
<evidence type="ECO:0000256" key="3">
    <source>
        <dbReference type="ARBA" id="ARBA00022729"/>
    </source>
</evidence>
<dbReference type="Proteomes" id="UP000024842">
    <property type="component" value="Unassembled WGS sequence"/>
</dbReference>
<dbReference type="PANTHER" id="PTHR30290">
    <property type="entry name" value="PERIPLASMIC BINDING COMPONENT OF ABC TRANSPORTER"/>
    <property type="match status" value="1"/>
</dbReference>
<dbReference type="InterPro" id="IPR000914">
    <property type="entry name" value="SBP_5_dom"/>
</dbReference>
<organism evidence="5 6">
    <name type="scientific">Holospora elegans E1</name>
    <dbReference type="NCBI Taxonomy" id="1427503"/>
    <lineage>
        <taxon>Bacteria</taxon>
        <taxon>Pseudomonadati</taxon>
        <taxon>Pseudomonadota</taxon>
        <taxon>Alphaproteobacteria</taxon>
        <taxon>Holosporales</taxon>
        <taxon>Holosporaceae</taxon>
        <taxon>Holospora</taxon>
    </lineage>
</organism>
<dbReference type="Gene3D" id="3.10.105.10">
    <property type="entry name" value="Dipeptide-binding Protein, Domain 3"/>
    <property type="match status" value="1"/>
</dbReference>
<dbReference type="STRING" id="1427503.HE1_00295"/>